<dbReference type="GO" id="GO:0009903">
    <property type="term" value="P:chloroplast avoidance movement"/>
    <property type="evidence" value="ECO:0007669"/>
    <property type="project" value="TreeGrafter"/>
</dbReference>
<comment type="caution">
    <text evidence="5">The sequence shown here is derived from an EMBL/GenBank/DDBJ whole genome shotgun (WGS) entry which is preliminary data.</text>
</comment>
<evidence type="ECO:0000256" key="1">
    <source>
        <dbReference type="ARBA" id="ARBA00005485"/>
    </source>
</evidence>
<organism evidence="5 6">
    <name type="scientific">Perilla frutescens var. hirtella</name>
    <name type="common">Perilla citriodora</name>
    <name type="synonym">Perilla setoyensis</name>
    <dbReference type="NCBI Taxonomy" id="608512"/>
    <lineage>
        <taxon>Eukaryota</taxon>
        <taxon>Viridiplantae</taxon>
        <taxon>Streptophyta</taxon>
        <taxon>Embryophyta</taxon>
        <taxon>Tracheophyta</taxon>
        <taxon>Spermatophyta</taxon>
        <taxon>Magnoliopsida</taxon>
        <taxon>eudicotyledons</taxon>
        <taxon>Gunneridae</taxon>
        <taxon>Pentapetalae</taxon>
        <taxon>asterids</taxon>
        <taxon>lamiids</taxon>
        <taxon>Lamiales</taxon>
        <taxon>Lamiaceae</taxon>
        <taxon>Nepetoideae</taxon>
        <taxon>Elsholtzieae</taxon>
        <taxon>Perilla</taxon>
    </lineage>
</organism>
<comment type="similarity">
    <text evidence="1">Belongs to the WEB family.</text>
</comment>
<dbReference type="InterPro" id="IPR008545">
    <property type="entry name" value="Web"/>
</dbReference>
<sequence length="574" mass="64497">MRDLAVGMARKQPGSPLPAVSPRSADAGEVDTRAPFQSVKDAVNLFVEATSPKATTPVARKKAEERLLEVEAQHHMMLKARLYYTDQMKSAEAAKTLALRELQMANKTLQQITIKLQSLTDSKQAAIGAKEAAKLRAEELEVERARRAKLGSESWKLEVNKERELYKTTTAQLLASQQELAVLRQDFDAALIAKLAMFQRSEAAQGELQKNRARESPLLNEVEELRQKLDQVKLASLQAEEEYIKLVVENEVLLQSHKLAKEQVEKEIDRLQEEYEPTETLQEKLEETMEAIGVLQEQLNDIQSSDLYAIRKMASELDSAKRALEEAVAEEKSLRNGIDSTISQLADVKKERPESEKKALEAESTAEQMQADLERSKAELETAMSGCGFIMQSCIDKLLEEAEVARDEAQERKKSAEKIRQEAIAAMTVTQAVDEKLKIALKEAEEAKAAERIAEERINNYPGNDAAESHGSRSTKRIRLSVEEFDLMNKKIEECRNKADVEVATALAQVEAINAREREISDKLEAMLEENEAIQSEIRDALKKAEMAEAARRLVENELQKWRQNEQSGSGKAR</sequence>
<feature type="coiled-coil region" evidence="3">
    <location>
        <begin position="510"/>
        <end position="565"/>
    </location>
</feature>
<dbReference type="PANTHER" id="PTHR32054:SF3">
    <property type="entry name" value="HEAVY CHAIN, PUTATIVE, EXPRESSED-RELATED"/>
    <property type="match status" value="1"/>
</dbReference>
<feature type="region of interest" description="Disordered" evidence="4">
    <location>
        <begin position="346"/>
        <end position="368"/>
    </location>
</feature>
<feature type="region of interest" description="Disordered" evidence="4">
    <location>
        <begin position="1"/>
        <end position="30"/>
    </location>
</feature>
<dbReference type="EMBL" id="SDAM02000013">
    <property type="protein sequence ID" value="KAH6837714.1"/>
    <property type="molecule type" value="Genomic_DNA"/>
</dbReference>
<evidence type="ECO:0000313" key="6">
    <source>
        <dbReference type="Proteomes" id="UP001190926"/>
    </source>
</evidence>
<feature type="coiled-coil region" evidence="3">
    <location>
        <begin position="102"/>
        <end position="143"/>
    </location>
</feature>
<keyword evidence="2 3" id="KW-0175">Coiled coil</keyword>
<evidence type="ECO:0000256" key="3">
    <source>
        <dbReference type="SAM" id="Coils"/>
    </source>
</evidence>
<evidence type="ECO:0000256" key="4">
    <source>
        <dbReference type="SAM" id="MobiDB-lite"/>
    </source>
</evidence>
<reference evidence="5 6" key="1">
    <citation type="journal article" date="2021" name="Nat. Commun.">
        <title>Incipient diploidization of the medicinal plant Perilla within 10,000 years.</title>
        <authorList>
            <person name="Zhang Y."/>
            <person name="Shen Q."/>
            <person name="Leng L."/>
            <person name="Zhang D."/>
            <person name="Chen S."/>
            <person name="Shi Y."/>
            <person name="Ning Z."/>
            <person name="Chen S."/>
        </authorList>
    </citation>
    <scope>NUCLEOTIDE SEQUENCE [LARGE SCALE GENOMIC DNA]</scope>
    <source>
        <strain evidence="6">cv. PC099</strain>
    </source>
</reference>
<dbReference type="PANTHER" id="PTHR32054">
    <property type="entry name" value="HEAVY CHAIN, PUTATIVE, EXPRESSED-RELATED-RELATED"/>
    <property type="match status" value="1"/>
</dbReference>
<protein>
    <recommendedName>
        <fullName evidence="7">WEB family protein</fullName>
    </recommendedName>
</protein>
<name>A0AAD4PES3_PERFH</name>
<feature type="compositionally biased region" description="Basic and acidic residues" evidence="4">
    <location>
        <begin position="347"/>
        <end position="361"/>
    </location>
</feature>
<evidence type="ECO:0000313" key="5">
    <source>
        <dbReference type="EMBL" id="KAH6837714.1"/>
    </source>
</evidence>
<proteinExistence type="inferred from homology"/>
<accession>A0AAD4PES3</accession>
<dbReference type="GO" id="GO:0009904">
    <property type="term" value="P:chloroplast accumulation movement"/>
    <property type="evidence" value="ECO:0007669"/>
    <property type="project" value="TreeGrafter"/>
</dbReference>
<keyword evidence="6" id="KW-1185">Reference proteome</keyword>
<dbReference type="GO" id="GO:0005829">
    <property type="term" value="C:cytosol"/>
    <property type="evidence" value="ECO:0007669"/>
    <property type="project" value="TreeGrafter"/>
</dbReference>
<evidence type="ECO:0000256" key="2">
    <source>
        <dbReference type="ARBA" id="ARBA00023054"/>
    </source>
</evidence>
<dbReference type="Pfam" id="PF05701">
    <property type="entry name" value="WEMBL"/>
    <property type="match status" value="1"/>
</dbReference>
<evidence type="ECO:0008006" key="7">
    <source>
        <dbReference type="Google" id="ProtNLM"/>
    </source>
</evidence>
<dbReference type="Proteomes" id="UP001190926">
    <property type="component" value="Unassembled WGS sequence"/>
</dbReference>
<dbReference type="AlphaFoldDB" id="A0AAD4PES3"/>
<gene>
    <name evidence="5" type="ORF">C2S53_003717</name>
</gene>